<gene>
    <name evidence="2" type="ORF">EZE20_19430</name>
</gene>
<evidence type="ECO:0000313" key="2">
    <source>
        <dbReference type="EMBL" id="TDB61378.1"/>
    </source>
</evidence>
<dbReference type="Gene3D" id="3.40.50.150">
    <property type="entry name" value="Vaccinia Virus protein VP39"/>
    <property type="match status" value="1"/>
</dbReference>
<dbReference type="Proteomes" id="UP000295706">
    <property type="component" value="Unassembled WGS sequence"/>
</dbReference>
<dbReference type="Pfam" id="PF08241">
    <property type="entry name" value="Methyltransf_11"/>
    <property type="match status" value="1"/>
</dbReference>
<name>A0A4R4K287_9BACT</name>
<reference evidence="2 3" key="1">
    <citation type="submission" date="2019-02" db="EMBL/GenBank/DDBJ databases">
        <title>Arundinibacter roseus gen. nov., sp. nov., a new member of the family Cytophagaceae.</title>
        <authorList>
            <person name="Szuroczki S."/>
            <person name="Khayer B."/>
            <person name="Sproer C."/>
            <person name="Toumi M."/>
            <person name="Szabo A."/>
            <person name="Felfoldi T."/>
            <person name="Schumann P."/>
            <person name="Toth E."/>
        </authorList>
    </citation>
    <scope>NUCLEOTIDE SEQUENCE [LARGE SCALE GENOMIC DNA]</scope>
    <source>
        <strain evidence="2 3">DMA-k-7a</strain>
    </source>
</reference>
<dbReference type="EMBL" id="SMJU01000014">
    <property type="protein sequence ID" value="TDB61378.1"/>
    <property type="molecule type" value="Genomic_DNA"/>
</dbReference>
<sequence>MTIEKKSHEAHSGWFDSQYATAEAQKNAIERWIRERKEKTINNWIHERQLELTAPFTEAKKSWLTVGDGYGFDANYFYDKGLDVTATDIAGTFLPLSRSYGVLDKFSIENAEKLSFADQSFDYVFCKEAYHHFPRPYLAVYEMIRVAREAVILVEPHDPISKMPLLLAMRNLMDRFDTTLLQKYWKNRYSFEEVGNYVFKLSEREMDKLANGIGLPAVAFKGINNNYYDPAIASEKADDSSPAFRKVKRKLAFHNALVKCSLMPSQVLCAVIFKKMPDAAVQDAMKREGFEFHVFPPNPYASR</sequence>
<keyword evidence="3" id="KW-1185">Reference proteome</keyword>
<dbReference type="InterPro" id="IPR029063">
    <property type="entry name" value="SAM-dependent_MTases_sf"/>
</dbReference>
<dbReference type="AlphaFoldDB" id="A0A4R4K287"/>
<protein>
    <submittedName>
        <fullName evidence="2">Class I SAM-dependent methyltransferase</fullName>
    </submittedName>
</protein>
<dbReference type="GO" id="GO:0032259">
    <property type="term" value="P:methylation"/>
    <property type="evidence" value="ECO:0007669"/>
    <property type="project" value="UniProtKB-KW"/>
</dbReference>
<organism evidence="2 3">
    <name type="scientific">Arundinibacter roseus</name>
    <dbReference type="NCBI Taxonomy" id="2070510"/>
    <lineage>
        <taxon>Bacteria</taxon>
        <taxon>Pseudomonadati</taxon>
        <taxon>Bacteroidota</taxon>
        <taxon>Cytophagia</taxon>
        <taxon>Cytophagales</taxon>
        <taxon>Spirosomataceae</taxon>
        <taxon>Arundinibacter</taxon>
    </lineage>
</organism>
<feature type="domain" description="Methyltransferase type 11" evidence="1">
    <location>
        <begin position="64"/>
        <end position="150"/>
    </location>
</feature>
<keyword evidence="2" id="KW-0489">Methyltransferase</keyword>
<proteinExistence type="predicted"/>
<evidence type="ECO:0000313" key="3">
    <source>
        <dbReference type="Proteomes" id="UP000295706"/>
    </source>
</evidence>
<comment type="caution">
    <text evidence="2">The sequence shown here is derived from an EMBL/GenBank/DDBJ whole genome shotgun (WGS) entry which is preliminary data.</text>
</comment>
<dbReference type="GO" id="GO:0008757">
    <property type="term" value="F:S-adenosylmethionine-dependent methyltransferase activity"/>
    <property type="evidence" value="ECO:0007669"/>
    <property type="project" value="InterPro"/>
</dbReference>
<dbReference type="RefSeq" id="WP_132120822.1">
    <property type="nucleotide sequence ID" value="NZ_SMJU01000014.1"/>
</dbReference>
<accession>A0A4R4K287</accession>
<dbReference type="InterPro" id="IPR013216">
    <property type="entry name" value="Methyltransf_11"/>
</dbReference>
<evidence type="ECO:0000259" key="1">
    <source>
        <dbReference type="Pfam" id="PF08241"/>
    </source>
</evidence>
<dbReference type="SUPFAM" id="SSF53335">
    <property type="entry name" value="S-adenosyl-L-methionine-dependent methyltransferases"/>
    <property type="match status" value="1"/>
</dbReference>
<dbReference type="OrthoDB" id="9808140at2"/>
<keyword evidence="2" id="KW-0808">Transferase</keyword>